<keyword evidence="5" id="KW-1185">Reference proteome</keyword>
<dbReference type="AlphaFoldDB" id="A0A934X021"/>
<name>A0A934X021_9BACT</name>
<dbReference type="NCBIfam" id="NF009773">
    <property type="entry name" value="PRK13270.1"/>
    <property type="match status" value="1"/>
</dbReference>
<dbReference type="InterPro" id="IPR018232">
    <property type="entry name" value="Glyco_hydro_37_CS"/>
</dbReference>
<dbReference type="InterPro" id="IPR012341">
    <property type="entry name" value="6hp_glycosidase-like_sf"/>
</dbReference>
<evidence type="ECO:0000313" key="5">
    <source>
        <dbReference type="Proteomes" id="UP000611723"/>
    </source>
</evidence>
<dbReference type="GO" id="GO:0005993">
    <property type="term" value="P:trehalose catabolic process"/>
    <property type="evidence" value="ECO:0007669"/>
    <property type="project" value="TreeGrafter"/>
</dbReference>
<comment type="caution">
    <text evidence="4">The sequence shown here is derived from an EMBL/GenBank/DDBJ whole genome shotgun (WGS) entry which is preliminary data.</text>
</comment>
<evidence type="ECO:0000256" key="1">
    <source>
        <dbReference type="ARBA" id="ARBA00022801"/>
    </source>
</evidence>
<feature type="chain" id="PRO_5037876870" evidence="3">
    <location>
        <begin position="22"/>
        <end position="539"/>
    </location>
</feature>
<proteinExistence type="predicted"/>
<dbReference type="GO" id="GO:0004555">
    <property type="term" value="F:alpha,alpha-trehalase activity"/>
    <property type="evidence" value="ECO:0007669"/>
    <property type="project" value="InterPro"/>
</dbReference>
<dbReference type="PANTHER" id="PTHR23403:SF1">
    <property type="entry name" value="TREHALASE"/>
    <property type="match status" value="1"/>
</dbReference>
<gene>
    <name evidence="4" type="primary">treF</name>
    <name evidence="4" type="ORF">JKA74_15215</name>
</gene>
<dbReference type="PROSITE" id="PS00927">
    <property type="entry name" value="TREHALASE_1"/>
    <property type="match status" value="1"/>
</dbReference>
<sequence length="539" mass="61907">MKKYLSFLIVPLFFVSCGQQAEHTQKELSPISHEEFYATEFFKAVQMADIYEDSKTFVDCVAKKSLATIVDEYETIKDDEDFDMKEFVHENFNEPEIVAQEFVTDTSLNIYEHINNLWPVLTRGEDEALSGSSLIPLPYKYVVPGGRFREIYYWDSYFTLLGLKANGKDELALNMVDNFAFLIDSLGFVPNGNRAYYIGRSQPPFFAFMVDLVAGKNRDLFIKYQPQLLNEYNFWMDGADRLTDSSSAMNRSVLLLTGEVLNRYYDQFTTPRPESFKEDYLLAEQSASDKSEMYRNLRAGAESGWDYSSRWLADQQSLQSIHTTDIIPVDLNALLYFLELKIAQSYNWQGDMANANYYLNKAEQRKNAINSILWNEESRTYMDYDFKAESHTGVVSMAMAYPLFVQIAPKDKARMVVELMNDKLLKPGGLVTSDNNTGQQWDYPNGWAPLQWIGMQSLFNYGYSDEGLDVVDRWLSLNKKIFRETGKMMEKYNVSDTTLQAGGGEYPLQDGFGWTNGVAVAMQEILNRKEKTKEAGLVN</sequence>
<dbReference type="PANTHER" id="PTHR23403">
    <property type="entry name" value="TREHALASE"/>
    <property type="match status" value="1"/>
</dbReference>
<dbReference type="EMBL" id="JAEQBW010000007">
    <property type="protein sequence ID" value="MBK6266393.1"/>
    <property type="molecule type" value="Genomic_DNA"/>
</dbReference>
<organism evidence="4 5">
    <name type="scientific">Marivirga aurantiaca</name>
    <dbReference type="NCBI Taxonomy" id="2802615"/>
    <lineage>
        <taxon>Bacteria</taxon>
        <taxon>Pseudomonadati</taxon>
        <taxon>Bacteroidota</taxon>
        <taxon>Cytophagia</taxon>
        <taxon>Cytophagales</taxon>
        <taxon>Marivirgaceae</taxon>
        <taxon>Marivirga</taxon>
    </lineage>
</organism>
<evidence type="ECO:0000256" key="3">
    <source>
        <dbReference type="SAM" id="SignalP"/>
    </source>
</evidence>
<dbReference type="InterPro" id="IPR001661">
    <property type="entry name" value="Glyco_hydro_37"/>
</dbReference>
<dbReference type="SUPFAM" id="SSF48208">
    <property type="entry name" value="Six-hairpin glycosidases"/>
    <property type="match status" value="1"/>
</dbReference>
<evidence type="ECO:0000256" key="2">
    <source>
        <dbReference type="ARBA" id="ARBA00023295"/>
    </source>
</evidence>
<dbReference type="RefSeq" id="WP_201432068.1">
    <property type="nucleotide sequence ID" value="NZ_JAEQBW010000007.1"/>
</dbReference>
<dbReference type="Pfam" id="PF01204">
    <property type="entry name" value="Trehalase"/>
    <property type="match status" value="1"/>
</dbReference>
<protein>
    <submittedName>
        <fullName evidence="4">Alpha,alpha-trehalase TreF</fullName>
    </submittedName>
</protein>
<accession>A0A934X021</accession>
<reference evidence="4" key="1">
    <citation type="submission" date="2021-01" db="EMBL/GenBank/DDBJ databases">
        <title>Marivirga aurantiaca sp. nov., isolated from intertidal surface sediments.</title>
        <authorList>
            <person name="Zhang M."/>
        </authorList>
    </citation>
    <scope>NUCLEOTIDE SEQUENCE</scope>
    <source>
        <strain evidence="4">S37H4</strain>
    </source>
</reference>
<feature type="signal peptide" evidence="3">
    <location>
        <begin position="1"/>
        <end position="21"/>
    </location>
</feature>
<dbReference type="Proteomes" id="UP000611723">
    <property type="component" value="Unassembled WGS sequence"/>
</dbReference>
<keyword evidence="3" id="KW-0732">Signal</keyword>
<dbReference type="InterPro" id="IPR008928">
    <property type="entry name" value="6-hairpin_glycosidase_sf"/>
</dbReference>
<dbReference type="PROSITE" id="PS00928">
    <property type="entry name" value="TREHALASE_2"/>
    <property type="match status" value="1"/>
</dbReference>
<dbReference type="PROSITE" id="PS51257">
    <property type="entry name" value="PROKAR_LIPOPROTEIN"/>
    <property type="match status" value="1"/>
</dbReference>
<dbReference type="Gene3D" id="1.50.10.10">
    <property type="match status" value="1"/>
</dbReference>
<evidence type="ECO:0000313" key="4">
    <source>
        <dbReference type="EMBL" id="MBK6266393.1"/>
    </source>
</evidence>
<keyword evidence="1" id="KW-0378">Hydrolase</keyword>
<keyword evidence="2" id="KW-0326">Glycosidase</keyword>
<dbReference type="PRINTS" id="PR00744">
    <property type="entry name" value="GLHYDRLASE37"/>
</dbReference>